<keyword evidence="2" id="KW-1185">Reference proteome</keyword>
<dbReference type="InterPro" id="IPR008042">
    <property type="entry name" value="Retrotrans_Pao"/>
</dbReference>
<dbReference type="PANTHER" id="PTHR47331:SF1">
    <property type="entry name" value="GAG-LIKE PROTEIN"/>
    <property type="match status" value="1"/>
</dbReference>
<comment type="caution">
    <text evidence="1">The sequence shown here is derived from an EMBL/GenBank/DDBJ whole genome shotgun (WGS) entry which is preliminary data.</text>
</comment>
<dbReference type="Pfam" id="PF05380">
    <property type="entry name" value="Peptidase_A17"/>
    <property type="match status" value="1"/>
</dbReference>
<evidence type="ECO:0000313" key="2">
    <source>
        <dbReference type="Proteomes" id="UP001558613"/>
    </source>
</evidence>
<sequence>MARSRVAPKRQISIPRLELCAALTGAQLSKLLQKELTLPLINTVLWSDSTTVLSWLHSSSCRYKVFVANRITEILELTDLSSWRYIPSAQNPADNITRGRTLIELAKPDHRWRQGPSFLKFPPQQWPQNLVSQSASPDPELRKPLFCGLTQLDDLVLPEPSCFQSWSELKSATTELLRQHSPDSLVTPQSFKLFF</sequence>
<accession>A0ABR3NPE7</accession>
<dbReference type="PANTHER" id="PTHR47331">
    <property type="entry name" value="PHD-TYPE DOMAIN-CONTAINING PROTEIN"/>
    <property type="match status" value="1"/>
</dbReference>
<dbReference type="EMBL" id="JAYMGO010000003">
    <property type="protein sequence ID" value="KAL1278910.1"/>
    <property type="molecule type" value="Genomic_DNA"/>
</dbReference>
<reference evidence="1 2" key="1">
    <citation type="submission" date="2023-09" db="EMBL/GenBank/DDBJ databases">
        <authorList>
            <person name="Wang M."/>
        </authorList>
    </citation>
    <scope>NUCLEOTIDE SEQUENCE [LARGE SCALE GENOMIC DNA]</scope>
    <source>
        <strain evidence="1">GT-2023</strain>
        <tissue evidence="1">Liver</tissue>
    </source>
</reference>
<name>A0ABR3NPE7_9TELE</name>
<dbReference type="Proteomes" id="UP001558613">
    <property type="component" value="Unassembled WGS sequence"/>
</dbReference>
<evidence type="ECO:0000313" key="1">
    <source>
        <dbReference type="EMBL" id="KAL1278910.1"/>
    </source>
</evidence>
<protein>
    <submittedName>
        <fullName evidence="1">Uncharacterized protein</fullName>
    </submittedName>
</protein>
<organism evidence="1 2">
    <name type="scientific">Cirrhinus molitorella</name>
    <name type="common">mud carp</name>
    <dbReference type="NCBI Taxonomy" id="172907"/>
    <lineage>
        <taxon>Eukaryota</taxon>
        <taxon>Metazoa</taxon>
        <taxon>Chordata</taxon>
        <taxon>Craniata</taxon>
        <taxon>Vertebrata</taxon>
        <taxon>Euteleostomi</taxon>
        <taxon>Actinopterygii</taxon>
        <taxon>Neopterygii</taxon>
        <taxon>Teleostei</taxon>
        <taxon>Ostariophysi</taxon>
        <taxon>Cypriniformes</taxon>
        <taxon>Cyprinidae</taxon>
        <taxon>Labeoninae</taxon>
        <taxon>Labeonini</taxon>
        <taxon>Cirrhinus</taxon>
    </lineage>
</organism>
<gene>
    <name evidence="1" type="ORF">QQF64_025583</name>
</gene>
<proteinExistence type="predicted"/>